<protein>
    <recommendedName>
        <fullName evidence="3">Glycosyl transferase family 2</fullName>
    </recommendedName>
</protein>
<reference evidence="1 2" key="1">
    <citation type="submission" date="2020-04" db="EMBL/GenBank/DDBJ databases">
        <title>Azohydromonas sp. isolated from soil.</title>
        <authorList>
            <person name="Dahal R.H."/>
        </authorList>
    </citation>
    <scope>NUCLEOTIDE SEQUENCE [LARGE SCALE GENOMIC DNA]</scope>
    <source>
        <strain evidence="1 2">G-1-1-14</strain>
    </source>
</reference>
<accession>A0A848F4Z2</accession>
<dbReference type="RefSeq" id="WP_205832901.1">
    <property type="nucleotide sequence ID" value="NZ_JABBFW010000002.1"/>
</dbReference>
<dbReference type="AlphaFoldDB" id="A0A848F4Z2"/>
<evidence type="ECO:0000313" key="1">
    <source>
        <dbReference type="EMBL" id="NML14168.1"/>
    </source>
</evidence>
<keyword evidence="2" id="KW-1185">Reference proteome</keyword>
<evidence type="ECO:0000313" key="2">
    <source>
        <dbReference type="Proteomes" id="UP000574067"/>
    </source>
</evidence>
<dbReference type="EMBL" id="JABBFW010000002">
    <property type="protein sequence ID" value="NML14168.1"/>
    <property type="molecule type" value="Genomic_DNA"/>
</dbReference>
<proteinExistence type="predicted"/>
<sequence>MLHLDAVPEFELMLFDYSGRVTAAEQRVGKLRCRVLSGATECKGEIYSALARHLGERAEPPEYVALIDDDVVLTVSGINYALHLARCIGIDCFSPALSHDSEYTHRWTLRLPNRLFHATDWVEVMMPFYRGALFLAGAPYYEGNVSSWGIDKYLMPTLQQLLGTERTVIVDAVMATHTRPITSGMKVYRNGLTAEQEKQHMKQLCLELIEQRRPELMQGEWFKRIFRQRHSRTLGQRVLLGIGRPIRRWLERST</sequence>
<gene>
    <name evidence="1" type="ORF">HHL10_04120</name>
</gene>
<dbReference type="Proteomes" id="UP000574067">
    <property type="component" value="Unassembled WGS sequence"/>
</dbReference>
<comment type="caution">
    <text evidence="1">The sequence shown here is derived from an EMBL/GenBank/DDBJ whole genome shotgun (WGS) entry which is preliminary data.</text>
</comment>
<organism evidence="1 2">
    <name type="scientific">Azohydromonas caseinilytica</name>
    <dbReference type="NCBI Taxonomy" id="2728836"/>
    <lineage>
        <taxon>Bacteria</taxon>
        <taxon>Pseudomonadati</taxon>
        <taxon>Pseudomonadota</taxon>
        <taxon>Betaproteobacteria</taxon>
        <taxon>Burkholderiales</taxon>
        <taxon>Sphaerotilaceae</taxon>
        <taxon>Azohydromonas</taxon>
    </lineage>
</organism>
<name>A0A848F4Z2_9BURK</name>
<evidence type="ECO:0008006" key="3">
    <source>
        <dbReference type="Google" id="ProtNLM"/>
    </source>
</evidence>